<dbReference type="EMBL" id="QKMR01000007">
    <property type="protein sequence ID" value="PYG88161.1"/>
    <property type="molecule type" value="Genomic_DNA"/>
</dbReference>
<gene>
    <name evidence="2" type="ORF">LY28_01492</name>
</gene>
<feature type="transmembrane region" description="Helical" evidence="1">
    <location>
        <begin position="216"/>
        <end position="239"/>
    </location>
</feature>
<dbReference type="AlphaFoldDB" id="A0A318XMZ7"/>
<keyword evidence="1" id="KW-0472">Membrane</keyword>
<keyword evidence="1" id="KW-0812">Transmembrane</keyword>
<feature type="transmembrane region" description="Helical" evidence="1">
    <location>
        <begin position="129"/>
        <end position="155"/>
    </location>
</feature>
<dbReference type="Proteomes" id="UP000248132">
    <property type="component" value="Unassembled WGS sequence"/>
</dbReference>
<evidence type="ECO:0008006" key="4">
    <source>
        <dbReference type="Google" id="ProtNLM"/>
    </source>
</evidence>
<reference evidence="2 3" key="1">
    <citation type="submission" date="2018-06" db="EMBL/GenBank/DDBJ databases">
        <title>Genomic Encyclopedia of Type Strains, Phase I: the one thousand microbial genomes (KMG-I) project.</title>
        <authorList>
            <person name="Kyrpides N."/>
        </authorList>
    </citation>
    <scope>NUCLEOTIDE SEQUENCE [LARGE SCALE GENOMIC DNA]</scope>
    <source>
        <strain evidence="2 3">DSM 19573</strain>
    </source>
</reference>
<accession>A0A318XMZ7</accession>
<evidence type="ECO:0000313" key="2">
    <source>
        <dbReference type="EMBL" id="PYG88161.1"/>
    </source>
</evidence>
<name>A0A318XMZ7_9FIRM</name>
<feature type="transmembrane region" description="Helical" evidence="1">
    <location>
        <begin position="259"/>
        <end position="281"/>
    </location>
</feature>
<evidence type="ECO:0000313" key="3">
    <source>
        <dbReference type="Proteomes" id="UP000248132"/>
    </source>
</evidence>
<keyword evidence="3" id="KW-1185">Reference proteome</keyword>
<feature type="transmembrane region" description="Helical" evidence="1">
    <location>
        <begin position="161"/>
        <end position="186"/>
    </location>
</feature>
<feature type="transmembrane region" description="Helical" evidence="1">
    <location>
        <begin position="73"/>
        <end position="97"/>
    </location>
</feature>
<organism evidence="2 3">
    <name type="scientific">Ruminiclostridium sufflavum DSM 19573</name>
    <dbReference type="NCBI Taxonomy" id="1121337"/>
    <lineage>
        <taxon>Bacteria</taxon>
        <taxon>Bacillati</taxon>
        <taxon>Bacillota</taxon>
        <taxon>Clostridia</taxon>
        <taxon>Eubacteriales</taxon>
        <taxon>Oscillospiraceae</taxon>
        <taxon>Ruminiclostridium</taxon>
    </lineage>
</organism>
<dbReference type="OrthoDB" id="1738549at2"/>
<evidence type="ECO:0000256" key="1">
    <source>
        <dbReference type="SAM" id="Phobius"/>
    </source>
</evidence>
<proteinExistence type="predicted"/>
<protein>
    <recommendedName>
        <fullName evidence="4">Glycerophosphoryl diester phosphodiesterase family protein</fullName>
    </recommendedName>
</protein>
<sequence length="295" mass="32979">MGTLNNAVRLLAKRPSILVMTIILSTIAGIAETLFITLFYGISMFKTGSPFDAYINIIQFLVGAMLVPQTAAIVILVLVILVVATALIFGLLLSGYFNMLNNAVQDRAKKEGSEFMAGVKKYFLRMISLNLWTLSIIILFVIYAFIASIPAAIFLDNAFSGAINVFAGILLSVITLLVLFFSFAFLRQYLVFWYPSALTYDRNHFKIAKKISDKNFWTLLSKFIIFDITLLIFDSIYVIANFSLANAQIVSGATTSILLIINIIFKTVFIALQVCFVFYSFNRCNDKYKALSKAK</sequence>
<comment type="caution">
    <text evidence="2">The sequence shown here is derived from an EMBL/GenBank/DDBJ whole genome shotgun (WGS) entry which is preliminary data.</text>
</comment>
<feature type="transmembrane region" description="Helical" evidence="1">
    <location>
        <begin position="17"/>
        <end position="39"/>
    </location>
</feature>
<keyword evidence="1" id="KW-1133">Transmembrane helix</keyword>